<evidence type="ECO:0000313" key="5">
    <source>
        <dbReference type="EMBL" id="MBO1078604.1"/>
    </source>
</evidence>
<dbReference type="CDD" id="cd08964">
    <property type="entry name" value="L-asparaginase_II"/>
    <property type="match status" value="1"/>
</dbReference>
<dbReference type="InterPro" id="IPR004550">
    <property type="entry name" value="AsnASE_II"/>
</dbReference>
<dbReference type="InterPro" id="IPR040919">
    <property type="entry name" value="Asparaginase_C"/>
</dbReference>
<dbReference type="InterPro" id="IPR027473">
    <property type="entry name" value="L-asparaginase_C"/>
</dbReference>
<feature type="domain" description="Asparaginase/glutaminase C-terminal" evidence="4">
    <location>
        <begin position="224"/>
        <end position="332"/>
    </location>
</feature>
<gene>
    <name evidence="5" type="ORF">IAI61_06145</name>
</gene>
<dbReference type="RefSeq" id="WP_207416018.1">
    <property type="nucleotide sequence ID" value="NZ_CP061178.1"/>
</dbReference>
<dbReference type="InterPro" id="IPR027474">
    <property type="entry name" value="L-asparaginase_N"/>
</dbReference>
<evidence type="ECO:0000313" key="6">
    <source>
        <dbReference type="Proteomes" id="UP001518989"/>
    </source>
</evidence>
<dbReference type="Pfam" id="PF17763">
    <property type="entry name" value="Asparaginase_C"/>
    <property type="match status" value="1"/>
</dbReference>
<evidence type="ECO:0000256" key="1">
    <source>
        <dbReference type="ARBA" id="ARBA00010518"/>
    </source>
</evidence>
<reference evidence="5 6" key="1">
    <citation type="submission" date="2020-09" db="EMBL/GenBank/DDBJ databases">
        <title>Roseomonas.</title>
        <authorList>
            <person name="Zhu W."/>
        </authorList>
    </citation>
    <scope>NUCLEOTIDE SEQUENCE [LARGE SCALE GENOMIC DNA]</scope>
    <source>
        <strain evidence="5 6">573</strain>
    </source>
</reference>
<dbReference type="PANTHER" id="PTHR11707">
    <property type="entry name" value="L-ASPARAGINASE"/>
    <property type="match status" value="1"/>
</dbReference>
<dbReference type="Gene3D" id="3.40.50.1170">
    <property type="entry name" value="L-asparaginase, N-terminal domain"/>
    <property type="match status" value="1"/>
</dbReference>
<dbReference type="PANTHER" id="PTHR11707:SF28">
    <property type="entry name" value="60 KDA LYSOPHOSPHOLIPASE"/>
    <property type="match status" value="1"/>
</dbReference>
<dbReference type="PROSITE" id="PS51732">
    <property type="entry name" value="ASN_GLN_ASE_3"/>
    <property type="match status" value="1"/>
</dbReference>
<dbReference type="InterPro" id="IPR036152">
    <property type="entry name" value="Asp/glu_Ase-like_sf"/>
</dbReference>
<evidence type="ECO:0000259" key="3">
    <source>
        <dbReference type="Pfam" id="PF00710"/>
    </source>
</evidence>
<evidence type="ECO:0000259" key="4">
    <source>
        <dbReference type="Pfam" id="PF17763"/>
    </source>
</evidence>
<organism evidence="5 6">
    <name type="scientific">Roseomonas haemaphysalidis</name>
    <dbReference type="NCBI Taxonomy" id="2768162"/>
    <lineage>
        <taxon>Bacteria</taxon>
        <taxon>Pseudomonadati</taxon>
        <taxon>Pseudomonadota</taxon>
        <taxon>Alphaproteobacteria</taxon>
        <taxon>Acetobacterales</taxon>
        <taxon>Roseomonadaceae</taxon>
        <taxon>Roseomonas</taxon>
    </lineage>
</organism>
<keyword evidence="2" id="KW-0378">Hydrolase</keyword>
<name>A0ABS3KMD4_9PROT</name>
<dbReference type="SUPFAM" id="SSF53774">
    <property type="entry name" value="Glutaminase/Asparaginase"/>
    <property type="match status" value="1"/>
</dbReference>
<dbReference type="PIRSF" id="PIRSF001220">
    <property type="entry name" value="L-ASNase_gatD"/>
    <property type="match status" value="1"/>
</dbReference>
<accession>A0ABS3KMD4</accession>
<comment type="similarity">
    <text evidence="1">Belongs to the asparaginase 1 family.</text>
</comment>
<dbReference type="PIRSF" id="PIRSF500176">
    <property type="entry name" value="L_ASNase"/>
    <property type="match status" value="1"/>
</dbReference>
<dbReference type="PRINTS" id="PR00139">
    <property type="entry name" value="ASNGLNASE"/>
</dbReference>
<protein>
    <submittedName>
        <fullName evidence="5">Asparaginase</fullName>
    </submittedName>
</protein>
<dbReference type="InterPro" id="IPR006034">
    <property type="entry name" value="Asparaginase/glutaminase-like"/>
</dbReference>
<comment type="caution">
    <text evidence="5">The sequence shown here is derived from an EMBL/GenBank/DDBJ whole genome shotgun (WGS) entry which is preliminary data.</text>
</comment>
<dbReference type="EMBL" id="JACTNG010000002">
    <property type="protein sequence ID" value="MBO1078604.1"/>
    <property type="molecule type" value="Genomic_DNA"/>
</dbReference>
<sequence>MAASAKPRVAFIGTGGTISSLGAGPFDTLDYGATGRLMQADEILAYFPDVAHWADVTPVRFRAVPSPNIGFTEWKELVLICDRLVAGDPGLAGIVIGHGTASLEETAYALNLALKVSIPVVLVGSQRPAQALSTDAGMNLANAIRVAASPEARGLGVLTVLNDEIMAARDVTKTSTFRMQTFRTADFGALGHADGDTIAFYRRPLRRGAPDTEFDIRRLDALPRVDISYSYAGADGTAVRAFLEAGAQGIVSAGFAPGFCGPGEVEPLRQAVQDGVIVMQATRAGSGRVFQGTRLRELGFLVADNLTPQKARILLAMALTVTRDPAEIARIFSTY</sequence>
<proteinExistence type="inferred from homology"/>
<dbReference type="SMART" id="SM00870">
    <property type="entry name" value="Asparaginase"/>
    <property type="match status" value="1"/>
</dbReference>
<dbReference type="Gene3D" id="3.40.50.40">
    <property type="match status" value="1"/>
</dbReference>
<dbReference type="Proteomes" id="UP001518989">
    <property type="component" value="Unassembled WGS sequence"/>
</dbReference>
<dbReference type="Pfam" id="PF00710">
    <property type="entry name" value="Asparaginase"/>
    <property type="match status" value="1"/>
</dbReference>
<evidence type="ECO:0000256" key="2">
    <source>
        <dbReference type="ARBA" id="ARBA00022801"/>
    </source>
</evidence>
<feature type="domain" description="L-asparaginase N-terminal" evidence="3">
    <location>
        <begin position="8"/>
        <end position="204"/>
    </location>
</feature>
<dbReference type="InterPro" id="IPR037152">
    <property type="entry name" value="L-asparaginase_N_sf"/>
</dbReference>
<keyword evidence="6" id="KW-1185">Reference proteome</keyword>